<feature type="transmembrane region" description="Helical" evidence="8">
    <location>
        <begin position="62"/>
        <end position="79"/>
    </location>
</feature>
<dbReference type="EMBL" id="BAABJQ010000001">
    <property type="protein sequence ID" value="GAA5177832.1"/>
    <property type="molecule type" value="Genomic_DNA"/>
</dbReference>
<feature type="domain" description="Glycosyltransferase RgtA/B/C/D-like" evidence="9">
    <location>
        <begin position="37"/>
        <end position="196"/>
    </location>
</feature>
<keyword evidence="7 8" id="KW-0472">Membrane</keyword>
<gene>
    <name evidence="10" type="ORF">GCM10023322_03500</name>
</gene>
<dbReference type="PANTHER" id="PTHR33908:SF11">
    <property type="entry name" value="MEMBRANE PROTEIN"/>
    <property type="match status" value="1"/>
</dbReference>
<keyword evidence="6 8" id="KW-1133">Transmembrane helix</keyword>
<feature type="transmembrane region" description="Helical" evidence="8">
    <location>
        <begin position="254"/>
        <end position="273"/>
    </location>
</feature>
<evidence type="ECO:0000256" key="6">
    <source>
        <dbReference type="ARBA" id="ARBA00022989"/>
    </source>
</evidence>
<proteinExistence type="predicted"/>
<keyword evidence="5 8" id="KW-0812">Transmembrane</keyword>
<sequence>MVAVAGLLAATVNQYGYERDELYFRVLSSHPAWGYVDEPPLTPLLVRAGVALFGDNLWAPRVPAALCALAVILLTVLLVRELGGTAVAQTLAAVGMSSTFVLVSGHALLTASPDLVAWLLVILFAVRALQRAQPRWWLAAGLAVGLGLYNKQLIVLLLIGLAAGLLIAGPRRELASPWLWAGVGIAVVVGLPNLIFQIAHHWPEQTMARAIARDKGSDDRTFLLPFQFVLIGVTVAPIWIAGLIRLLRDPRWRAIRAVTWAYPVVFVLVLITGGQGYYTFGLLAYLFAAGCVVTVGWATGHRGRWAWTWAAAAVSVLTGVVIALPLIPARSLPDVIGQINQADRDSVGWPEYVRQVAAVYGSLPAADRGRTTLVAGNYGEQGALDRYGPRYGLPTAYGGLNELYRLGPPPASATVAVTVGEDLSRWFDDCAQATTLDSGLPVSNEEQGVPVTVCHGRREPWNTIWPALRHYG</sequence>
<feature type="transmembrane region" description="Helical" evidence="8">
    <location>
        <begin position="178"/>
        <end position="200"/>
    </location>
</feature>
<comment type="subcellular location">
    <subcellularLocation>
        <location evidence="1">Cell membrane</location>
        <topology evidence="1">Multi-pass membrane protein</topology>
    </subcellularLocation>
</comment>
<evidence type="ECO:0000256" key="7">
    <source>
        <dbReference type="ARBA" id="ARBA00023136"/>
    </source>
</evidence>
<comment type="caution">
    <text evidence="10">The sequence shown here is derived from an EMBL/GenBank/DDBJ whole genome shotgun (WGS) entry which is preliminary data.</text>
</comment>
<dbReference type="PANTHER" id="PTHR33908">
    <property type="entry name" value="MANNOSYLTRANSFERASE YKCB-RELATED"/>
    <property type="match status" value="1"/>
</dbReference>
<evidence type="ECO:0000256" key="5">
    <source>
        <dbReference type="ARBA" id="ARBA00022692"/>
    </source>
</evidence>
<protein>
    <submittedName>
        <fullName evidence="10">Glycosyltransferase family 39 protein</fullName>
    </submittedName>
</protein>
<dbReference type="InterPro" id="IPR050297">
    <property type="entry name" value="LipidA_mod_glycosyltrf_83"/>
</dbReference>
<evidence type="ECO:0000256" key="4">
    <source>
        <dbReference type="ARBA" id="ARBA00022679"/>
    </source>
</evidence>
<evidence type="ECO:0000313" key="10">
    <source>
        <dbReference type="EMBL" id="GAA5177832.1"/>
    </source>
</evidence>
<keyword evidence="4" id="KW-0808">Transferase</keyword>
<evidence type="ECO:0000256" key="1">
    <source>
        <dbReference type="ARBA" id="ARBA00004651"/>
    </source>
</evidence>
<keyword evidence="11" id="KW-1185">Reference proteome</keyword>
<evidence type="ECO:0000256" key="2">
    <source>
        <dbReference type="ARBA" id="ARBA00022475"/>
    </source>
</evidence>
<accession>A0ABP9RIJ3</accession>
<evidence type="ECO:0000256" key="8">
    <source>
        <dbReference type="SAM" id="Phobius"/>
    </source>
</evidence>
<evidence type="ECO:0000313" key="11">
    <source>
        <dbReference type="Proteomes" id="UP001501570"/>
    </source>
</evidence>
<evidence type="ECO:0000256" key="3">
    <source>
        <dbReference type="ARBA" id="ARBA00022676"/>
    </source>
</evidence>
<feature type="transmembrane region" description="Helical" evidence="8">
    <location>
        <begin position="221"/>
        <end position="242"/>
    </location>
</feature>
<keyword evidence="3" id="KW-0328">Glycosyltransferase</keyword>
<keyword evidence="2" id="KW-1003">Cell membrane</keyword>
<feature type="transmembrane region" description="Helical" evidence="8">
    <location>
        <begin position="306"/>
        <end position="327"/>
    </location>
</feature>
<evidence type="ECO:0000259" key="9">
    <source>
        <dbReference type="Pfam" id="PF13231"/>
    </source>
</evidence>
<name>A0ABP9RIJ3_9ACTN</name>
<dbReference type="InterPro" id="IPR038731">
    <property type="entry name" value="RgtA/B/C-like"/>
</dbReference>
<organism evidence="10 11">
    <name type="scientific">Rugosimonospora acidiphila</name>
    <dbReference type="NCBI Taxonomy" id="556531"/>
    <lineage>
        <taxon>Bacteria</taxon>
        <taxon>Bacillati</taxon>
        <taxon>Actinomycetota</taxon>
        <taxon>Actinomycetes</taxon>
        <taxon>Micromonosporales</taxon>
        <taxon>Micromonosporaceae</taxon>
        <taxon>Rugosimonospora</taxon>
    </lineage>
</organism>
<dbReference type="Pfam" id="PF13231">
    <property type="entry name" value="PMT_2"/>
    <property type="match status" value="1"/>
</dbReference>
<dbReference type="Proteomes" id="UP001501570">
    <property type="component" value="Unassembled WGS sequence"/>
</dbReference>
<reference evidence="11" key="1">
    <citation type="journal article" date="2019" name="Int. J. Syst. Evol. Microbiol.">
        <title>The Global Catalogue of Microorganisms (GCM) 10K type strain sequencing project: providing services to taxonomists for standard genome sequencing and annotation.</title>
        <authorList>
            <consortium name="The Broad Institute Genomics Platform"/>
            <consortium name="The Broad Institute Genome Sequencing Center for Infectious Disease"/>
            <person name="Wu L."/>
            <person name="Ma J."/>
        </authorList>
    </citation>
    <scope>NUCLEOTIDE SEQUENCE [LARGE SCALE GENOMIC DNA]</scope>
    <source>
        <strain evidence="11">JCM 18304</strain>
    </source>
</reference>
<feature type="transmembrane region" description="Helical" evidence="8">
    <location>
        <begin position="280"/>
        <end position="300"/>
    </location>
</feature>
<feature type="transmembrane region" description="Helical" evidence="8">
    <location>
        <begin position="153"/>
        <end position="172"/>
    </location>
</feature>